<proteinExistence type="predicted"/>
<sequence length="109" mass="12758">MQEAHQSPYSIHPDGTKMYQDLKVHYWWPGMKKDIGEFVEQCLTCQQVKAERWFLTEKLQSLSIPVWKYEDIAIDFVTGLPRSQGGHDAIWVIVDRLMKSAHFLPIHTT</sequence>
<feature type="domain" description="Integrase zinc-binding" evidence="1">
    <location>
        <begin position="1"/>
        <end position="50"/>
    </location>
</feature>
<dbReference type="AlphaFoldDB" id="A0A6V7PM57"/>
<evidence type="ECO:0000259" key="1">
    <source>
        <dbReference type="Pfam" id="PF17921"/>
    </source>
</evidence>
<dbReference type="EMBL" id="LR862149">
    <property type="protein sequence ID" value="CAD1831733.1"/>
    <property type="molecule type" value="Genomic_DNA"/>
</dbReference>
<dbReference type="PANTHER" id="PTHR35046:SF9">
    <property type="entry name" value="RNA-DIRECTED DNA POLYMERASE"/>
    <property type="match status" value="1"/>
</dbReference>
<protein>
    <recommendedName>
        <fullName evidence="1">Integrase zinc-binding domain-containing protein</fullName>
    </recommendedName>
</protein>
<name>A0A6V7PM57_ANACO</name>
<organism evidence="2">
    <name type="scientific">Ananas comosus var. bracteatus</name>
    <name type="common">red pineapple</name>
    <dbReference type="NCBI Taxonomy" id="296719"/>
    <lineage>
        <taxon>Eukaryota</taxon>
        <taxon>Viridiplantae</taxon>
        <taxon>Streptophyta</taxon>
        <taxon>Embryophyta</taxon>
        <taxon>Tracheophyta</taxon>
        <taxon>Spermatophyta</taxon>
        <taxon>Magnoliopsida</taxon>
        <taxon>Liliopsida</taxon>
        <taxon>Poales</taxon>
        <taxon>Bromeliaceae</taxon>
        <taxon>Bromelioideae</taxon>
        <taxon>Ananas</taxon>
    </lineage>
</organism>
<dbReference type="InterPro" id="IPR041588">
    <property type="entry name" value="Integrase_H2C2"/>
</dbReference>
<gene>
    <name evidence="2" type="ORF">CB5_LOCUS14944</name>
</gene>
<evidence type="ECO:0000313" key="2">
    <source>
        <dbReference type="EMBL" id="CAD1831733.1"/>
    </source>
</evidence>
<accession>A0A6V7PM57</accession>
<dbReference type="PANTHER" id="PTHR35046">
    <property type="entry name" value="ZINC KNUCKLE (CCHC-TYPE) FAMILY PROTEIN"/>
    <property type="match status" value="1"/>
</dbReference>
<dbReference type="Gene3D" id="1.10.340.70">
    <property type="match status" value="1"/>
</dbReference>
<reference evidence="2" key="1">
    <citation type="submission" date="2020-07" db="EMBL/GenBank/DDBJ databases">
        <authorList>
            <person name="Lin J."/>
        </authorList>
    </citation>
    <scope>NUCLEOTIDE SEQUENCE</scope>
</reference>
<dbReference type="Pfam" id="PF17921">
    <property type="entry name" value="Integrase_H2C2"/>
    <property type="match status" value="1"/>
</dbReference>